<name>A0AAP0CDH9_9ASTR</name>
<dbReference type="AlphaFoldDB" id="A0AAP0CDH9"/>
<dbReference type="FunFam" id="1.25.40.10:FF:000344">
    <property type="entry name" value="Pentatricopeptide repeat-containing protein"/>
    <property type="match status" value="1"/>
</dbReference>
<dbReference type="FunFam" id="1.25.40.10:FF:000205">
    <property type="entry name" value="Pentatricopeptide repeat-containing protein, mitochondrial"/>
    <property type="match status" value="1"/>
</dbReference>
<sequence>MKALTCHHFLQQSHKTSQISLPTLISSSVNLPNHEIIRFKKPKSYTPMFLKTKSLHSNLEFSNFLLRGYCKASGFDYALKVFDKIPHPDISSWNLIITSQNQSSRYADSWGTFCRLHSLCFYPNEFTYGNALSACIALNFVNGGKLLYSLALKHGFSLDGYVRSGMIDLFLKCGSFSNALRVFNDESCVNVVCWNAIISGAIKQNEDYVGLNLFRKMCRGFPSPNRFTFPSVFAACAKLQELELGRMVHGLAVKYGEQQDLVVGTAIVDLYAKCGQVNEAMKKFSQMPIRNVVSWTAVITGFVQKGEFQAALRLFKEMIILNQEINNYTVTSVLSACANPMLFRESFQVHCWIYKTGFYSDPTVKNSLINMYSKIGAIELSEQVFVDMKDLMNPSTYATMITAFCQDGRLENAFSLLKRNFLEGLTPDISCIPSLLSIINLLELGEQVHCYTLKTGVLFNHLVGCSLFTMYSKCGYLYESYEIFQQIPDKDNVSWASMISGFTGHGYAYRAIELFREMLLVEDVILDETTLTACLAACSSLRFLKAGKEIHGFFIRQGDQKSVYGGSSLVNMYSRCGDLRSAKRVFDMMPFKDQISCSSLVSGYAQNGYIKEALHLFLDLISSGLEVNSFTISSVLGAVGDLNHSDVEKGLRIGIQLHAHILKLGFESEASVGSSLVMMYSKCGNLNDCLKGFNQIKKPDLISWTAMINCYAQHGKGLEALRVFELMKKSGTKPDSVTFVGVLTACSHSGLVKEGYSYLKSMVNDYQIDPGQRHYACMVDVIGRSGRLKEAETFIRNMPIEPNSLVWGTLLAACKVHGEVEIGKIAAEKFIELEPSSDGGYVAFSNIYADVGQWEQVLKIRNEMKGTGIKKEPGWSYI</sequence>
<gene>
    <name evidence="4" type="ORF">SSX86_025553</name>
</gene>
<dbReference type="InterPro" id="IPR011990">
    <property type="entry name" value="TPR-like_helical_dom_sf"/>
</dbReference>
<evidence type="ECO:0000313" key="4">
    <source>
        <dbReference type="EMBL" id="KAK9054475.1"/>
    </source>
</evidence>
<dbReference type="Gene3D" id="1.25.40.10">
    <property type="entry name" value="Tetratricopeptide repeat domain"/>
    <property type="match status" value="7"/>
</dbReference>
<evidence type="ECO:0000256" key="3">
    <source>
        <dbReference type="PROSITE-ProRule" id="PRU00708"/>
    </source>
</evidence>
<dbReference type="GO" id="GO:0003723">
    <property type="term" value="F:RNA binding"/>
    <property type="evidence" value="ECO:0007669"/>
    <property type="project" value="InterPro"/>
</dbReference>
<keyword evidence="1" id="KW-0677">Repeat</keyword>
<proteinExistence type="inferred from homology"/>
<evidence type="ECO:0000256" key="2">
    <source>
        <dbReference type="ARBA" id="ARBA00061659"/>
    </source>
</evidence>
<evidence type="ECO:0000256" key="1">
    <source>
        <dbReference type="ARBA" id="ARBA00022737"/>
    </source>
</evidence>
<dbReference type="NCBIfam" id="TIGR00756">
    <property type="entry name" value="PPR"/>
    <property type="match status" value="4"/>
</dbReference>
<dbReference type="Pfam" id="PF12854">
    <property type="entry name" value="PPR_1"/>
    <property type="match status" value="1"/>
</dbReference>
<dbReference type="InterPro" id="IPR046960">
    <property type="entry name" value="PPR_At4g14850-like_plant"/>
</dbReference>
<dbReference type="FunFam" id="1.25.40.10:FF:000285">
    <property type="entry name" value="Pentatricopeptide repeat-containing protein, chloroplastic"/>
    <property type="match status" value="1"/>
</dbReference>
<comment type="caution">
    <text evidence="4">The sequence shown here is derived from an EMBL/GenBank/DDBJ whole genome shotgun (WGS) entry which is preliminary data.</text>
</comment>
<accession>A0AAP0CDH9</accession>
<dbReference type="Proteomes" id="UP001408789">
    <property type="component" value="Unassembled WGS sequence"/>
</dbReference>
<organism evidence="4 5">
    <name type="scientific">Deinandra increscens subsp. villosa</name>
    <dbReference type="NCBI Taxonomy" id="3103831"/>
    <lineage>
        <taxon>Eukaryota</taxon>
        <taxon>Viridiplantae</taxon>
        <taxon>Streptophyta</taxon>
        <taxon>Embryophyta</taxon>
        <taxon>Tracheophyta</taxon>
        <taxon>Spermatophyta</taxon>
        <taxon>Magnoliopsida</taxon>
        <taxon>eudicotyledons</taxon>
        <taxon>Gunneridae</taxon>
        <taxon>Pentapetalae</taxon>
        <taxon>asterids</taxon>
        <taxon>campanulids</taxon>
        <taxon>Asterales</taxon>
        <taxon>Asteraceae</taxon>
        <taxon>Asteroideae</taxon>
        <taxon>Heliantheae alliance</taxon>
        <taxon>Madieae</taxon>
        <taxon>Madiinae</taxon>
        <taxon>Deinandra</taxon>
    </lineage>
</organism>
<dbReference type="PANTHER" id="PTHR47926">
    <property type="entry name" value="PENTATRICOPEPTIDE REPEAT-CONTAINING PROTEIN"/>
    <property type="match status" value="1"/>
</dbReference>
<protein>
    <recommendedName>
        <fullName evidence="6">Pentatricopeptide repeat-containing protein</fullName>
    </recommendedName>
</protein>
<dbReference type="Pfam" id="PF13041">
    <property type="entry name" value="PPR_2"/>
    <property type="match status" value="2"/>
</dbReference>
<dbReference type="EMBL" id="JBCNJP010000025">
    <property type="protein sequence ID" value="KAK9054475.1"/>
    <property type="molecule type" value="Genomic_DNA"/>
</dbReference>
<dbReference type="PROSITE" id="PS51375">
    <property type="entry name" value="PPR"/>
    <property type="match status" value="4"/>
</dbReference>
<dbReference type="GO" id="GO:0005739">
    <property type="term" value="C:mitochondrion"/>
    <property type="evidence" value="ECO:0007669"/>
    <property type="project" value="UniProtKB-ARBA"/>
</dbReference>
<dbReference type="Pfam" id="PF01535">
    <property type="entry name" value="PPR"/>
    <property type="match status" value="5"/>
</dbReference>
<feature type="repeat" description="PPR" evidence="3">
    <location>
        <begin position="700"/>
        <end position="734"/>
    </location>
</feature>
<dbReference type="PANTHER" id="PTHR47926:SF496">
    <property type="entry name" value="PENTACOTRIPEPTIDE-REPEAT REGION OF PRORP DOMAIN-CONTAINING PROTEIN"/>
    <property type="match status" value="1"/>
</dbReference>
<feature type="repeat" description="PPR" evidence="3">
    <location>
        <begin position="393"/>
        <end position="427"/>
    </location>
</feature>
<evidence type="ECO:0008006" key="6">
    <source>
        <dbReference type="Google" id="ProtNLM"/>
    </source>
</evidence>
<reference evidence="4 5" key="1">
    <citation type="submission" date="2024-04" db="EMBL/GenBank/DDBJ databases">
        <title>The reference genome of an endangered Asteraceae, Deinandra increscens subsp. villosa, native to the Central Coast of California.</title>
        <authorList>
            <person name="Guilliams M."/>
            <person name="Hasenstab-Lehman K."/>
            <person name="Meyer R."/>
            <person name="Mcevoy S."/>
        </authorList>
    </citation>
    <scope>NUCLEOTIDE SEQUENCE [LARGE SCALE GENOMIC DNA]</scope>
    <source>
        <tissue evidence="4">Leaf</tissue>
    </source>
</reference>
<comment type="similarity">
    <text evidence="2">Belongs to the PPR family. PCMP-E subfamily.</text>
</comment>
<feature type="repeat" description="PPR" evidence="3">
    <location>
        <begin position="593"/>
        <end position="627"/>
    </location>
</feature>
<keyword evidence="5" id="KW-1185">Reference proteome</keyword>
<dbReference type="GO" id="GO:0009451">
    <property type="term" value="P:RNA modification"/>
    <property type="evidence" value="ECO:0007669"/>
    <property type="project" value="InterPro"/>
</dbReference>
<dbReference type="FunFam" id="1.25.40.10:FF:000090">
    <property type="entry name" value="Pentatricopeptide repeat-containing protein, chloroplastic"/>
    <property type="match status" value="1"/>
</dbReference>
<evidence type="ECO:0000313" key="5">
    <source>
        <dbReference type="Proteomes" id="UP001408789"/>
    </source>
</evidence>
<dbReference type="InterPro" id="IPR046848">
    <property type="entry name" value="E_motif"/>
</dbReference>
<dbReference type="InterPro" id="IPR002885">
    <property type="entry name" value="PPR_rpt"/>
</dbReference>
<feature type="repeat" description="PPR" evidence="3">
    <location>
        <begin position="291"/>
        <end position="325"/>
    </location>
</feature>
<dbReference type="Pfam" id="PF20431">
    <property type="entry name" value="E_motif"/>
    <property type="match status" value="1"/>
</dbReference>